<evidence type="ECO:0000313" key="1">
    <source>
        <dbReference type="EMBL" id="GAD60045.1"/>
    </source>
</evidence>
<dbReference type="RefSeq" id="WP_021698139.1">
    <property type="nucleotide sequence ID" value="NZ_BATC01000050.1"/>
</dbReference>
<gene>
    <name evidence="1" type="ORF">MBEBAB_2295</name>
</gene>
<evidence type="ECO:0008006" key="3">
    <source>
        <dbReference type="Google" id="ProtNLM"/>
    </source>
</evidence>
<name>A0A8E0NCU9_9CAUL</name>
<sequence length="128" mass="14153">MNAVSSGARVFKTAWFAKAARKARISDAELCDAMFEAMKGQCDDLGGGVFKKRLDKNRSRSIIVAKGGRYWVYAYLFAKKDRANISPKDLRDLRAMANYYAGVTSADMTRGLEAGEIMEICDGDHAEV</sequence>
<reference evidence="2" key="1">
    <citation type="journal article" date="2013" name="Genome Announc.">
        <title>Draft Genome Sequence of the Dimorphic Prosthecate Bacterium Brevundimonas abyssalis TAR-001T.</title>
        <authorList>
            <person name="Tsubouchi T."/>
            <person name="Nishi S."/>
            <person name="Usui K."/>
            <person name="Shimane Y."/>
            <person name="Takaki Y."/>
            <person name="Maruyama T."/>
            <person name="Hatada Y."/>
        </authorList>
    </citation>
    <scope>NUCLEOTIDE SEQUENCE [LARGE SCALE GENOMIC DNA]</scope>
    <source>
        <strain evidence="2">TAR-001</strain>
    </source>
</reference>
<comment type="caution">
    <text evidence="1">The sequence shown here is derived from an EMBL/GenBank/DDBJ whole genome shotgun (WGS) entry which is preliminary data.</text>
</comment>
<dbReference type="Proteomes" id="UP000016569">
    <property type="component" value="Unassembled WGS sequence"/>
</dbReference>
<dbReference type="AlphaFoldDB" id="A0A8E0NCU9"/>
<keyword evidence="2" id="KW-1185">Reference proteome</keyword>
<dbReference type="PIRSF" id="PIRSF018634">
    <property type="entry name" value="UCP018634"/>
    <property type="match status" value="1"/>
</dbReference>
<accession>A0A8E0NCU9</accession>
<dbReference type="InterPro" id="IPR009387">
    <property type="entry name" value="HigB-2"/>
</dbReference>
<proteinExistence type="predicted"/>
<organism evidence="1 2">
    <name type="scientific">Brevundimonas abyssalis TAR-001</name>
    <dbReference type="NCBI Taxonomy" id="1391729"/>
    <lineage>
        <taxon>Bacteria</taxon>
        <taxon>Pseudomonadati</taxon>
        <taxon>Pseudomonadota</taxon>
        <taxon>Alphaproteobacteria</taxon>
        <taxon>Caulobacterales</taxon>
        <taxon>Caulobacteraceae</taxon>
        <taxon>Brevundimonas</taxon>
    </lineage>
</organism>
<dbReference type="Pfam" id="PF06296">
    <property type="entry name" value="RelE"/>
    <property type="match status" value="1"/>
</dbReference>
<dbReference type="OrthoDB" id="8607264at2"/>
<protein>
    <recommendedName>
        <fullName evidence="3">Type II toxin-antitoxin system RelE/ParE family toxin</fullName>
    </recommendedName>
</protein>
<evidence type="ECO:0000313" key="2">
    <source>
        <dbReference type="Proteomes" id="UP000016569"/>
    </source>
</evidence>
<dbReference type="EMBL" id="BATC01000050">
    <property type="protein sequence ID" value="GAD60045.1"/>
    <property type="molecule type" value="Genomic_DNA"/>
</dbReference>